<keyword evidence="2" id="KW-0808">Transferase</keyword>
<feature type="domain" description="Glycosyltransferase 2-like" evidence="1">
    <location>
        <begin position="29"/>
        <end position="191"/>
    </location>
</feature>
<organism evidence="2 3">
    <name type="scientific">Providencia huaxiensis</name>
    <dbReference type="NCBI Taxonomy" id="2027290"/>
    <lineage>
        <taxon>Bacteria</taxon>
        <taxon>Pseudomonadati</taxon>
        <taxon>Pseudomonadota</taxon>
        <taxon>Gammaproteobacteria</taxon>
        <taxon>Enterobacterales</taxon>
        <taxon>Morganellaceae</taxon>
        <taxon>Providencia</taxon>
    </lineage>
</organism>
<accession>A0A8I2IPQ1</accession>
<evidence type="ECO:0000313" key="2">
    <source>
        <dbReference type="EMBL" id="MBQ0269538.1"/>
    </source>
</evidence>
<dbReference type="GO" id="GO:0016758">
    <property type="term" value="F:hexosyltransferase activity"/>
    <property type="evidence" value="ECO:0007669"/>
    <property type="project" value="UniProtKB-ARBA"/>
</dbReference>
<evidence type="ECO:0000259" key="1">
    <source>
        <dbReference type="Pfam" id="PF00535"/>
    </source>
</evidence>
<name>A0A8I2IPQ1_9GAMM</name>
<dbReference type="EMBL" id="JAGKLY010000006">
    <property type="protein sequence ID" value="MBQ0269538.1"/>
    <property type="molecule type" value="Genomic_DNA"/>
</dbReference>
<keyword evidence="2" id="KW-0328">Glycosyltransferase</keyword>
<protein>
    <submittedName>
        <fullName evidence="2">Glycosyltransferase</fullName>
        <ecNumber evidence="2">2.4.-.-</ecNumber>
    </submittedName>
</protein>
<gene>
    <name evidence="2" type="ORF">J7T18_14630</name>
</gene>
<comment type="caution">
    <text evidence="2">The sequence shown here is derived from an EMBL/GenBank/DDBJ whole genome shotgun (WGS) entry which is preliminary data.</text>
</comment>
<dbReference type="AlphaFoldDB" id="A0A8I2IPQ1"/>
<evidence type="ECO:0000313" key="3">
    <source>
        <dbReference type="Proteomes" id="UP000674270"/>
    </source>
</evidence>
<dbReference type="Proteomes" id="UP000674270">
    <property type="component" value="Unassembled WGS sequence"/>
</dbReference>
<dbReference type="InterPro" id="IPR001173">
    <property type="entry name" value="Glyco_trans_2-like"/>
</dbReference>
<dbReference type="Gene3D" id="3.90.550.10">
    <property type="entry name" value="Spore Coat Polysaccharide Biosynthesis Protein SpsA, Chain A"/>
    <property type="match status" value="1"/>
</dbReference>
<dbReference type="SUPFAM" id="SSF53448">
    <property type="entry name" value="Nucleotide-diphospho-sugar transferases"/>
    <property type="match status" value="1"/>
</dbReference>
<dbReference type="EC" id="2.4.-.-" evidence="2"/>
<dbReference type="PANTHER" id="PTHR22916">
    <property type="entry name" value="GLYCOSYLTRANSFERASE"/>
    <property type="match status" value="1"/>
</dbReference>
<dbReference type="PANTHER" id="PTHR22916:SF3">
    <property type="entry name" value="UDP-GLCNAC:BETAGAL BETA-1,3-N-ACETYLGLUCOSAMINYLTRANSFERASE-LIKE PROTEIN 1"/>
    <property type="match status" value="1"/>
</dbReference>
<dbReference type="RefSeq" id="WP_210848695.1">
    <property type="nucleotide sequence ID" value="NZ_JAGKLY010000006.1"/>
</dbReference>
<proteinExistence type="predicted"/>
<dbReference type="Pfam" id="PF00535">
    <property type="entry name" value="Glycos_transf_2"/>
    <property type="match status" value="1"/>
</dbReference>
<reference evidence="2" key="1">
    <citation type="submission" date="2021-03" db="EMBL/GenBank/DDBJ databases">
        <authorList>
            <person name="Stanton E."/>
        </authorList>
    </citation>
    <scope>NUCLEOTIDE SEQUENCE</scope>
    <source>
        <strain evidence="2">2020EL-00113</strain>
    </source>
</reference>
<sequence>MLVTNKLICPTSEEEIQSHWKYFDKIYISCVCIVFNHELYIRDTIDSILAQKSEHKFEVIIHDDCSTDSTKSILLEYKNKFPNIIKLILQKENQHSKGYQIMPFISPFVEGDFVAVCEGDDYWIRDDKIKRQFDLLNNDNKVNICFSACKSISSDNVERTISYHGDNELLFSTEQVMEGGGEFMPTASLMLRSKIIKNLPEWFSHAPVGDYFIQIISSVSKGALYLPEVTCVYRTNAIGSWSSYRKHLTSDEINAEAIRYESSLSHLKEYDIPEKMVNHVIAKQYIALAILAIKNGFFLISKELIIKSWLFSPCMNRKQFILYYTRALHPLIKFAYLIKIKLP</sequence>
<dbReference type="InterPro" id="IPR029044">
    <property type="entry name" value="Nucleotide-diphossugar_trans"/>
</dbReference>